<dbReference type="AlphaFoldDB" id="A0A450UBE0"/>
<feature type="transmembrane region" description="Helical" evidence="1">
    <location>
        <begin position="151"/>
        <end position="179"/>
    </location>
</feature>
<proteinExistence type="predicted"/>
<protein>
    <submittedName>
        <fullName evidence="2">Uncharacterized protein</fullName>
    </submittedName>
</protein>
<feature type="transmembrane region" description="Helical" evidence="1">
    <location>
        <begin position="225"/>
        <end position="253"/>
    </location>
</feature>
<accession>A0A450UBE0</accession>
<feature type="transmembrane region" description="Helical" evidence="1">
    <location>
        <begin position="116"/>
        <end position="139"/>
    </location>
</feature>
<reference evidence="2" key="1">
    <citation type="submission" date="2019-02" db="EMBL/GenBank/DDBJ databases">
        <authorList>
            <person name="Gruber-Vodicka R. H."/>
            <person name="Seah K. B. B."/>
        </authorList>
    </citation>
    <scope>NUCLEOTIDE SEQUENCE</scope>
    <source>
        <strain evidence="2">BECK_M7</strain>
    </source>
</reference>
<keyword evidence="1" id="KW-0812">Transmembrane</keyword>
<feature type="transmembrane region" description="Helical" evidence="1">
    <location>
        <begin position="6"/>
        <end position="26"/>
    </location>
</feature>
<feature type="transmembrane region" description="Helical" evidence="1">
    <location>
        <begin position="274"/>
        <end position="298"/>
    </location>
</feature>
<evidence type="ECO:0000256" key="1">
    <source>
        <dbReference type="SAM" id="Phobius"/>
    </source>
</evidence>
<sequence>MLSNTQFISFFIALTTITISVINIILKAGENFDAGMTQDAKEVISEKIDQYQKYLTNNPRMILVVIFNKLFDEDHLSIKCLAKSVVFSVLSVIVLVSLFVLGNVSGDVGYNDWLKLALIVGIISLFVNAIPNYFSLFVVRRLVNMIASGTGFLFIVFLSIIPVSAISSFIVAPSLIILLEVPFAYDISHLLSLYDYDLVFKESIILIKNNGNISIEESVSLPLTLWFWAGFSPLIILAISWVGVFFIRMLIYFQPWQDFLLRNFNTRKSPNLTGAIYIASIVLLMYIFLATSILIVGVL</sequence>
<organism evidence="2">
    <name type="scientific">Candidatus Kentrum sp. LFY</name>
    <dbReference type="NCBI Taxonomy" id="2126342"/>
    <lineage>
        <taxon>Bacteria</taxon>
        <taxon>Pseudomonadati</taxon>
        <taxon>Pseudomonadota</taxon>
        <taxon>Gammaproteobacteria</taxon>
        <taxon>Candidatus Kentrum</taxon>
    </lineage>
</organism>
<dbReference type="EMBL" id="CAADFF010000016">
    <property type="protein sequence ID" value="VFJ89548.1"/>
    <property type="molecule type" value="Genomic_DNA"/>
</dbReference>
<gene>
    <name evidence="2" type="ORF">BECKLFY1418B_GA0070995_101610</name>
</gene>
<keyword evidence="1" id="KW-0472">Membrane</keyword>
<name>A0A450UBE0_9GAMM</name>
<feature type="transmembrane region" description="Helical" evidence="1">
    <location>
        <begin position="85"/>
        <end position="104"/>
    </location>
</feature>
<evidence type="ECO:0000313" key="2">
    <source>
        <dbReference type="EMBL" id="VFJ89548.1"/>
    </source>
</evidence>
<keyword evidence="1" id="KW-1133">Transmembrane helix</keyword>